<dbReference type="SUPFAM" id="SSF52540">
    <property type="entry name" value="P-loop containing nucleoside triphosphate hydrolases"/>
    <property type="match status" value="1"/>
</dbReference>
<dbReference type="AlphaFoldDB" id="A0A8H5D556"/>
<reference evidence="3 4" key="1">
    <citation type="journal article" date="2020" name="ISME J.">
        <title>Uncovering the hidden diversity of litter-decomposition mechanisms in mushroom-forming fungi.</title>
        <authorList>
            <person name="Floudas D."/>
            <person name="Bentzer J."/>
            <person name="Ahren D."/>
            <person name="Johansson T."/>
            <person name="Persson P."/>
            <person name="Tunlid A."/>
        </authorList>
    </citation>
    <scope>NUCLEOTIDE SEQUENCE [LARGE SCALE GENOMIC DNA]</scope>
    <source>
        <strain evidence="3 4">CBS 146.42</strain>
    </source>
</reference>
<comment type="caution">
    <text evidence="3">The sequence shown here is derived from an EMBL/GenBank/DDBJ whole genome shotgun (WGS) entry which is preliminary data.</text>
</comment>
<proteinExistence type="predicted"/>
<dbReference type="Gene3D" id="3.40.50.300">
    <property type="entry name" value="P-loop containing nucleotide triphosphate hydrolases"/>
    <property type="match status" value="1"/>
</dbReference>
<name>A0A8H5D556_9AGAR</name>
<evidence type="ECO:0000259" key="2">
    <source>
        <dbReference type="Pfam" id="PF24883"/>
    </source>
</evidence>
<sequence length="478" mass="54423">MFQGAHHNVIHNPQFIDLSYSGTGLEALLGKSMPNAFHDSSARYPPPRCHLDTRKDYIAKVMDWAHGDSHLGEPILWMYGPFGVGKSAVAQSCAEALEIKHKLAATLFFSRSFADRDDPQRIFTSIAYQIAIQCDAFSRIIAARIDRDPALVTKTPSRQFEELLVRPLHQIDTAARELDGLIVIIDGLDECRGTSEQCEIIGIIAASARDRTTPFRWFITSRPEAPIVRAMHSTAVFPTSFHLELPVSRKIDHEILIYLTDEFSKIREHEGLPAPWPPEEVIALLVERTAGLWIYATTIIRFIEDKNSFGPRDQLRIVYDFAIKVSAKGGSNNPLAEMDFFYVLIMEQIPLKIKSTVLKVLLIHSLHSGIFHPLRIATILHLSEEQFHRCCSYIQSVMKVEGSRGLRSMSMHFYHTSFLDFMKDPDRSNGLCMYGDFMMRYRRELLEWLHMVCTLSTGIVFLPYRSTLPYTKKSVCSV</sequence>
<dbReference type="InterPro" id="IPR056884">
    <property type="entry name" value="NPHP3-like_N"/>
</dbReference>
<dbReference type="EMBL" id="JAACJO010000010">
    <property type="protein sequence ID" value="KAF5353388.1"/>
    <property type="molecule type" value="Genomic_DNA"/>
</dbReference>
<dbReference type="Pfam" id="PF24883">
    <property type="entry name" value="NPHP3_N"/>
    <property type="match status" value="1"/>
</dbReference>
<gene>
    <name evidence="3" type="ORF">D9756_007846</name>
</gene>
<keyword evidence="4" id="KW-1185">Reference proteome</keyword>
<dbReference type="PANTHER" id="PTHR10039">
    <property type="entry name" value="AMELOGENIN"/>
    <property type="match status" value="1"/>
</dbReference>
<dbReference type="PANTHER" id="PTHR10039:SF15">
    <property type="entry name" value="NACHT DOMAIN-CONTAINING PROTEIN"/>
    <property type="match status" value="1"/>
</dbReference>
<protein>
    <recommendedName>
        <fullName evidence="2">Nephrocystin 3-like N-terminal domain-containing protein</fullName>
    </recommendedName>
</protein>
<dbReference type="InterPro" id="IPR027417">
    <property type="entry name" value="P-loop_NTPase"/>
</dbReference>
<evidence type="ECO:0000313" key="4">
    <source>
        <dbReference type="Proteomes" id="UP000559027"/>
    </source>
</evidence>
<organism evidence="3 4">
    <name type="scientific">Leucocoprinus leucothites</name>
    <dbReference type="NCBI Taxonomy" id="201217"/>
    <lineage>
        <taxon>Eukaryota</taxon>
        <taxon>Fungi</taxon>
        <taxon>Dikarya</taxon>
        <taxon>Basidiomycota</taxon>
        <taxon>Agaricomycotina</taxon>
        <taxon>Agaricomycetes</taxon>
        <taxon>Agaricomycetidae</taxon>
        <taxon>Agaricales</taxon>
        <taxon>Agaricineae</taxon>
        <taxon>Agaricaceae</taxon>
        <taxon>Leucocoprinus</taxon>
    </lineage>
</organism>
<evidence type="ECO:0000313" key="3">
    <source>
        <dbReference type="EMBL" id="KAF5353388.1"/>
    </source>
</evidence>
<feature type="domain" description="Nephrocystin 3-like N-terminal" evidence="2">
    <location>
        <begin position="61"/>
        <end position="222"/>
    </location>
</feature>
<evidence type="ECO:0000256" key="1">
    <source>
        <dbReference type="ARBA" id="ARBA00022737"/>
    </source>
</evidence>
<dbReference type="Proteomes" id="UP000559027">
    <property type="component" value="Unassembled WGS sequence"/>
</dbReference>
<dbReference type="OrthoDB" id="5967843at2759"/>
<accession>A0A8H5D556</accession>
<keyword evidence="1" id="KW-0677">Repeat</keyword>